<reference evidence="2 3" key="1">
    <citation type="submission" date="2018-06" db="EMBL/GenBank/DDBJ databases">
        <authorList>
            <consortium name="Pathogen Informatics"/>
            <person name="Doyle S."/>
        </authorList>
    </citation>
    <scope>NUCLEOTIDE SEQUENCE [LARGE SCALE GENOMIC DNA]</scope>
    <source>
        <strain evidence="2 3">NCTC12026</strain>
    </source>
</reference>
<dbReference type="Proteomes" id="UP000255129">
    <property type="component" value="Unassembled WGS sequence"/>
</dbReference>
<dbReference type="GeneID" id="89492366"/>
<gene>
    <name evidence="2" type="ORF">NCTC12026_00074</name>
</gene>
<evidence type="ECO:0000256" key="1">
    <source>
        <dbReference type="SAM" id="Phobius"/>
    </source>
</evidence>
<dbReference type="AlphaFoldDB" id="A0A379FZH2"/>
<feature type="transmembrane region" description="Helical" evidence="1">
    <location>
        <begin position="36"/>
        <end position="53"/>
    </location>
</feature>
<organism evidence="2 3">
    <name type="scientific">Providencia rustigianii</name>
    <dbReference type="NCBI Taxonomy" id="158850"/>
    <lineage>
        <taxon>Bacteria</taxon>
        <taxon>Pseudomonadati</taxon>
        <taxon>Pseudomonadota</taxon>
        <taxon>Gammaproteobacteria</taxon>
        <taxon>Enterobacterales</taxon>
        <taxon>Morganellaceae</taxon>
        <taxon>Providencia</taxon>
    </lineage>
</organism>
<name>A0A379FZH2_9GAMM</name>
<keyword evidence="1" id="KW-0812">Transmembrane</keyword>
<feature type="transmembrane region" description="Helical" evidence="1">
    <location>
        <begin position="6"/>
        <end position="24"/>
    </location>
</feature>
<dbReference type="EMBL" id="UGUA01000001">
    <property type="protein sequence ID" value="SUC33753.1"/>
    <property type="molecule type" value="Genomic_DNA"/>
</dbReference>
<keyword evidence="1" id="KW-1133">Transmembrane helix</keyword>
<proteinExistence type="predicted"/>
<evidence type="ECO:0000313" key="3">
    <source>
        <dbReference type="Proteomes" id="UP000255129"/>
    </source>
</evidence>
<protein>
    <submittedName>
        <fullName evidence="2">Uncharacterized protein</fullName>
    </submittedName>
</protein>
<accession>A0A379FZH2</accession>
<sequence length="59" mass="6885">MTTNNLRFASLLFIFIIAMIVIFRGESIGIKITEELLFKFLFFISLPLSFVKAKKKKKK</sequence>
<evidence type="ECO:0000313" key="2">
    <source>
        <dbReference type="EMBL" id="SUC33753.1"/>
    </source>
</evidence>
<dbReference type="RefSeq" id="WP_011039830.1">
    <property type="nucleotide sequence ID" value="NZ_UGUA01000001.1"/>
</dbReference>
<keyword evidence="1" id="KW-0472">Membrane</keyword>